<dbReference type="InterPro" id="IPR029261">
    <property type="entry name" value="Transposase_Znf"/>
</dbReference>
<evidence type="ECO:0000313" key="2">
    <source>
        <dbReference type="EMBL" id="KKN78173.1"/>
    </source>
</evidence>
<proteinExistence type="predicted"/>
<comment type="caution">
    <text evidence="2">The sequence shown here is derived from an EMBL/GenBank/DDBJ whole genome shotgun (WGS) entry which is preliminary data.</text>
</comment>
<protein>
    <recommendedName>
        <fullName evidence="1">Transposase IS204/IS1001/IS1096/IS1165 zinc-finger domain-containing protein</fullName>
    </recommendedName>
</protein>
<dbReference type="PANTHER" id="PTHR33498">
    <property type="entry name" value="TRANSPOSASE FOR INSERTION SEQUENCE ELEMENT IS1557"/>
    <property type="match status" value="1"/>
</dbReference>
<reference evidence="2" key="1">
    <citation type="journal article" date="2015" name="Nature">
        <title>Complex archaea that bridge the gap between prokaryotes and eukaryotes.</title>
        <authorList>
            <person name="Spang A."/>
            <person name="Saw J.H."/>
            <person name="Jorgensen S.L."/>
            <person name="Zaremba-Niedzwiedzka K."/>
            <person name="Martijn J."/>
            <person name="Lind A.E."/>
            <person name="van Eijk R."/>
            <person name="Schleper C."/>
            <person name="Guy L."/>
            <person name="Ettema T.J."/>
        </authorList>
    </citation>
    <scope>NUCLEOTIDE SEQUENCE</scope>
</reference>
<evidence type="ECO:0000259" key="1">
    <source>
        <dbReference type="Pfam" id="PF14690"/>
    </source>
</evidence>
<name>A0A0F9WIB5_9ZZZZ</name>
<sequence length="184" mass="20553">MPSAISLSSLIPAGLSVERFEVVDRVLFVTASARTPEAACPSCGRPSRRRHSRYVRNVSDLPSAGRYVRLLLITRRFRCDITSCRRKIFAERFGDEVVAQRARRTGRMECIVHHLGLALGGRPAACFAQRLMMPVSNDTLLRVVRMAVGSSGRSAKNCMVVSRWPVQQHHSVRERVAIHPPHGI</sequence>
<accession>A0A0F9WIB5</accession>
<feature type="domain" description="Transposase IS204/IS1001/IS1096/IS1165 zinc-finger" evidence="1">
    <location>
        <begin position="37"/>
        <end position="80"/>
    </location>
</feature>
<dbReference type="EMBL" id="LAZR01000267">
    <property type="protein sequence ID" value="KKN78173.1"/>
    <property type="molecule type" value="Genomic_DNA"/>
</dbReference>
<dbReference type="Pfam" id="PF14690">
    <property type="entry name" value="Zn_ribbon_ISL3"/>
    <property type="match status" value="1"/>
</dbReference>
<dbReference type="PANTHER" id="PTHR33498:SF1">
    <property type="entry name" value="TRANSPOSASE FOR INSERTION SEQUENCE ELEMENT IS1557"/>
    <property type="match status" value="1"/>
</dbReference>
<gene>
    <name evidence="2" type="ORF">LCGC14_0352740</name>
</gene>
<dbReference type="InterPro" id="IPR047951">
    <property type="entry name" value="Transpos_ISL3"/>
</dbReference>
<dbReference type="AlphaFoldDB" id="A0A0F9WIB5"/>
<organism evidence="2">
    <name type="scientific">marine sediment metagenome</name>
    <dbReference type="NCBI Taxonomy" id="412755"/>
    <lineage>
        <taxon>unclassified sequences</taxon>
        <taxon>metagenomes</taxon>
        <taxon>ecological metagenomes</taxon>
    </lineage>
</organism>